<accession>A0A4P7N1I4</accession>
<dbReference type="PANTHER" id="PTHR43317">
    <property type="entry name" value="THERMOSPERMINE SYNTHASE ACAULIS5"/>
    <property type="match status" value="1"/>
</dbReference>
<dbReference type="Pfam" id="PF01564">
    <property type="entry name" value="Spermine_synth"/>
    <property type="match status" value="1"/>
</dbReference>
<dbReference type="NCBIfam" id="NF037959">
    <property type="entry name" value="MFS_SpdSyn"/>
    <property type="match status" value="1"/>
</dbReference>
<sequence>MAPKKRTAASKGKDAKPAAVDIDPNTSFTPESFEKELKALAAKAQTETWGNAVREQAWVYVRPIALLSLLAVYSNVSQLSLSPVYGAIPSSLYHSSLVIASCFVGWSANLLLQRALPRKVKLVHLVPIVALYIPMTQHLLFKYSNVFGVRYGPLVTELLTLSPLIVVVVACCATYLEGADFSLLPKWLADPAPGALSWSVYRGMEVLSGHWLQNNIGQTFVATRMGAQMVLGGLFTMLAPSKLLLLAIPGLLHTVTLNPHVMTPYAMDRLNGTLQTQNWTIIDRKESLTGYISVIENKEMGFRVMRCDHSLLGGEWVRYGRKIVSEPVYGIFVMLEAVRLVKREVPVPDKDAKALIVGMGIGTTPSALIAHGIDTTVVEIDPTVYEFAAKHFHLLPNHTPVIEDAVAYAKRLASSSDKRFDYIVNDVFTGGAEPVELFTLEFLQDLRTLLNPDGVIAINYAGDFALPPPRIVLNTIKQVFPSSCRMYREHARNETEVAETKVDFTNMVIFCRKAETPAPLTFRTATEKDVLDSASRVHFLLPKHEVLESEFLSNDTSILRRNDTKILEKWHKKSAMGHWDVMRTVVPPPIWENW</sequence>
<dbReference type="SUPFAM" id="SSF53335">
    <property type="entry name" value="S-adenosyl-L-methionine-dependent methyltransferases"/>
    <property type="match status" value="1"/>
</dbReference>
<protein>
    <submittedName>
        <fullName evidence="2">Uncharacterized protein</fullName>
    </submittedName>
</protein>
<evidence type="ECO:0000313" key="3">
    <source>
        <dbReference type="Proteomes" id="UP000294847"/>
    </source>
</evidence>
<gene>
    <name evidence="2" type="ORF">PoMZ_00969</name>
</gene>
<name>A0A4P7N1I4_PYROR</name>
<organism evidence="2 3">
    <name type="scientific">Pyricularia oryzae</name>
    <name type="common">Rice blast fungus</name>
    <name type="synonym">Magnaporthe oryzae</name>
    <dbReference type="NCBI Taxonomy" id="318829"/>
    <lineage>
        <taxon>Eukaryota</taxon>
        <taxon>Fungi</taxon>
        <taxon>Dikarya</taxon>
        <taxon>Ascomycota</taxon>
        <taxon>Pezizomycotina</taxon>
        <taxon>Sordariomycetes</taxon>
        <taxon>Sordariomycetidae</taxon>
        <taxon>Magnaporthales</taxon>
        <taxon>Pyriculariaceae</taxon>
        <taxon>Pyricularia</taxon>
    </lineage>
</organism>
<evidence type="ECO:0000256" key="1">
    <source>
        <dbReference type="ARBA" id="ARBA00023115"/>
    </source>
</evidence>
<evidence type="ECO:0000313" key="2">
    <source>
        <dbReference type="EMBL" id="QBZ56063.1"/>
    </source>
</evidence>
<dbReference type="EMBL" id="CP034205">
    <property type="protein sequence ID" value="QBZ56063.1"/>
    <property type="molecule type" value="Genomic_DNA"/>
</dbReference>
<reference evidence="2 3" key="1">
    <citation type="journal article" date="2019" name="Mol. Biol. Evol.">
        <title>Blast fungal genomes show frequent chromosomal changes, gene gains and losses, and effector gene turnover.</title>
        <authorList>
            <person name="Gomez Luciano L.B."/>
            <person name="Jason Tsai I."/>
            <person name="Chuma I."/>
            <person name="Tosa Y."/>
            <person name="Chen Y.H."/>
            <person name="Li J.Y."/>
            <person name="Li M.Y."/>
            <person name="Jade Lu M.Y."/>
            <person name="Nakayashiki H."/>
            <person name="Li W.H."/>
        </authorList>
    </citation>
    <scope>NUCLEOTIDE SEQUENCE [LARGE SCALE GENOMIC DNA]</scope>
    <source>
        <strain evidence="2">MZ5-1-6</strain>
    </source>
</reference>
<dbReference type="FunFam" id="3.40.50.150:FF:000288">
    <property type="entry name" value="Spermine/spermidine synthase, putative"/>
    <property type="match status" value="1"/>
</dbReference>
<dbReference type="Gene3D" id="3.40.50.150">
    <property type="entry name" value="Vaccinia Virus protein VP39"/>
    <property type="match status" value="1"/>
</dbReference>
<dbReference type="PANTHER" id="PTHR43317:SF1">
    <property type="entry name" value="THERMOSPERMINE SYNTHASE ACAULIS5"/>
    <property type="match status" value="1"/>
</dbReference>
<dbReference type="GO" id="GO:0006596">
    <property type="term" value="P:polyamine biosynthetic process"/>
    <property type="evidence" value="ECO:0007669"/>
    <property type="project" value="UniProtKB-KW"/>
</dbReference>
<keyword evidence="1" id="KW-0620">Polyamine biosynthesis</keyword>
<proteinExistence type="predicted"/>
<dbReference type="AlphaFoldDB" id="A0A4P7N1I4"/>
<dbReference type="InterPro" id="IPR029063">
    <property type="entry name" value="SAM-dependent_MTases_sf"/>
</dbReference>
<dbReference type="CDD" id="cd02440">
    <property type="entry name" value="AdoMet_MTases"/>
    <property type="match status" value="1"/>
</dbReference>
<dbReference type="Proteomes" id="UP000294847">
    <property type="component" value="Chromosome 2"/>
</dbReference>